<feature type="transmembrane region" description="Helical" evidence="1">
    <location>
        <begin position="34"/>
        <end position="53"/>
    </location>
</feature>
<feature type="transmembrane region" description="Helical" evidence="1">
    <location>
        <begin position="136"/>
        <end position="153"/>
    </location>
</feature>
<proteinExistence type="predicted"/>
<dbReference type="AlphaFoldDB" id="E0S1V5"/>
<dbReference type="EC" id="2.7.7.41" evidence="2"/>
<keyword evidence="1" id="KW-0472">Membrane</keyword>
<dbReference type="Proteomes" id="UP000001299">
    <property type="component" value="Chromosome 1"/>
</dbReference>
<name>E0S1V5_BUTPB</name>
<dbReference type="KEGG" id="bpb:bpr_I1038"/>
<feature type="transmembrane region" description="Helical" evidence="1">
    <location>
        <begin position="12"/>
        <end position="28"/>
    </location>
</feature>
<accession>E0S1V5</accession>
<reference evidence="2 3" key="1">
    <citation type="journal article" date="2010" name="PLoS ONE">
        <title>The glycobiome of the rumen bacterium Butyrivibrio proteoclasticus B316(T) highlights adaptation to a polysaccharide-rich environment.</title>
        <authorList>
            <person name="Kelly W.J."/>
            <person name="Leahy S.C."/>
            <person name="Altermann E."/>
            <person name="Yeoman C.J."/>
            <person name="Dunne J.C."/>
            <person name="Kong Z."/>
            <person name="Pacheco D.M."/>
            <person name="Li D."/>
            <person name="Noel S.J."/>
            <person name="Moon C.D."/>
            <person name="Cookson A.L."/>
            <person name="Attwood G.T."/>
        </authorList>
    </citation>
    <scope>NUCLEOTIDE SEQUENCE [LARGE SCALE GENOMIC DNA]</scope>
    <source>
        <strain evidence="3">ATCC 51982 / DSM 14932 / B316</strain>
    </source>
</reference>
<dbReference type="GO" id="GO:0006654">
    <property type="term" value="P:phosphatidic acid biosynthetic process"/>
    <property type="evidence" value="ECO:0007669"/>
    <property type="project" value="TreeGrafter"/>
</dbReference>
<dbReference type="HOGENOM" id="CLU_058561_7_0_9"/>
<dbReference type="PANTHER" id="PTHR31303:SF1">
    <property type="entry name" value="CTP-DEPENDENT DIACYLGLYCEROL KINASE 1"/>
    <property type="match status" value="1"/>
</dbReference>
<keyword evidence="1" id="KW-0812">Transmembrane</keyword>
<keyword evidence="2" id="KW-0548">Nucleotidyltransferase</keyword>
<dbReference type="STRING" id="515622.bpr_I1038"/>
<keyword evidence="3" id="KW-1185">Reference proteome</keyword>
<feature type="transmembrane region" description="Helical" evidence="1">
    <location>
        <begin position="74"/>
        <end position="92"/>
    </location>
</feature>
<keyword evidence="2" id="KW-0808">Transferase</keyword>
<organism evidence="2 3">
    <name type="scientific">Butyrivibrio proteoclasticus (strain ATCC 51982 / DSM 14932 / B316)</name>
    <name type="common">Clostridium proteoclasticum</name>
    <dbReference type="NCBI Taxonomy" id="515622"/>
    <lineage>
        <taxon>Bacteria</taxon>
        <taxon>Bacillati</taxon>
        <taxon>Bacillota</taxon>
        <taxon>Clostridia</taxon>
        <taxon>Lachnospirales</taxon>
        <taxon>Lachnospiraceae</taxon>
        <taxon>Butyrivibrio</taxon>
    </lineage>
</organism>
<dbReference type="GO" id="GO:0004605">
    <property type="term" value="F:phosphatidate cytidylyltransferase activity"/>
    <property type="evidence" value="ECO:0007669"/>
    <property type="project" value="UniProtKB-EC"/>
</dbReference>
<dbReference type="GO" id="GO:0004143">
    <property type="term" value="F:ATP-dependent diacylglycerol kinase activity"/>
    <property type="evidence" value="ECO:0007669"/>
    <property type="project" value="InterPro"/>
</dbReference>
<protein>
    <submittedName>
        <fullName evidence="2">Phosphatidate cytidylyltransferase CdsA2</fullName>
        <ecNumber evidence="2">2.7.7.41</ecNumber>
    </submittedName>
</protein>
<feature type="transmembrane region" description="Helical" evidence="1">
    <location>
        <begin position="98"/>
        <end position="115"/>
    </location>
</feature>
<dbReference type="eggNOG" id="COG0170">
    <property type="taxonomic scope" value="Bacteria"/>
</dbReference>
<dbReference type="EMBL" id="CP001810">
    <property type="protein sequence ID" value="ADL33780.1"/>
    <property type="molecule type" value="Genomic_DNA"/>
</dbReference>
<dbReference type="RefSeq" id="WP_013280436.1">
    <property type="nucleotide sequence ID" value="NC_014387.1"/>
</dbReference>
<gene>
    <name evidence="2" type="primary">cdsA2</name>
    <name evidence="2" type="ordered locus">bpr_I1038</name>
</gene>
<feature type="transmembrane region" description="Helical" evidence="1">
    <location>
        <begin position="159"/>
        <end position="179"/>
    </location>
</feature>
<keyword evidence="1" id="KW-1133">Transmembrane helix</keyword>
<evidence type="ECO:0000256" key="1">
    <source>
        <dbReference type="SAM" id="Phobius"/>
    </source>
</evidence>
<evidence type="ECO:0000313" key="3">
    <source>
        <dbReference type="Proteomes" id="UP000001299"/>
    </source>
</evidence>
<sequence>MSTYSKEVFRKTLHVVVLFFTIFWFYMYEDWKKSVLTIAVVLIIVYPILLLLSKVPGMTKLVNARKTGEFANSFAALMIMFIVVASICWGWLGDRAIGIASIFAWGPGDAAAALIGKKFGSIKIGRKHKKSLQGSIAMFVFSFASVIAVYMVFGKYNVGFTVLAALLTAFVSATVELLVENGFDTFYCPVSAMGVLVYLR</sequence>
<dbReference type="InterPro" id="IPR037997">
    <property type="entry name" value="Dgk1-like"/>
</dbReference>
<dbReference type="PANTHER" id="PTHR31303">
    <property type="entry name" value="CTP-DEPENDENT DIACYLGLYCEROL KINASE 1"/>
    <property type="match status" value="1"/>
</dbReference>
<evidence type="ECO:0000313" key="2">
    <source>
        <dbReference type="EMBL" id="ADL33780.1"/>
    </source>
</evidence>